<dbReference type="EMBL" id="FNZN01000014">
    <property type="protein sequence ID" value="SEM29994.1"/>
    <property type="molecule type" value="Genomic_DNA"/>
</dbReference>
<dbReference type="InterPro" id="IPR036097">
    <property type="entry name" value="HisK_dim/P_sf"/>
</dbReference>
<dbReference type="NCBIfam" id="TIGR00229">
    <property type="entry name" value="sensory_box"/>
    <property type="match status" value="5"/>
</dbReference>
<evidence type="ECO:0000256" key="5">
    <source>
        <dbReference type="ARBA" id="ARBA00022777"/>
    </source>
</evidence>
<keyword evidence="12" id="KW-1185">Reference proteome</keyword>
<dbReference type="Pfam" id="PF08448">
    <property type="entry name" value="PAS_4"/>
    <property type="match status" value="1"/>
</dbReference>
<dbReference type="InterPro" id="IPR036890">
    <property type="entry name" value="HATPase_C_sf"/>
</dbReference>
<feature type="domain" description="PAS" evidence="8">
    <location>
        <begin position="296"/>
        <end position="351"/>
    </location>
</feature>
<evidence type="ECO:0000313" key="12">
    <source>
        <dbReference type="Proteomes" id="UP000198990"/>
    </source>
</evidence>
<evidence type="ECO:0000256" key="6">
    <source>
        <dbReference type="SAM" id="Phobius"/>
    </source>
</evidence>
<feature type="transmembrane region" description="Helical" evidence="6">
    <location>
        <begin position="14"/>
        <end position="32"/>
    </location>
</feature>
<sequence length="1398" mass="159617">MPEFNKHSVFKKPLLYGFLAFLLVLIITQTITNQRFKIQNQNEQHKVNERALELEEDLQGILGQSSTATQTLAFIVENYGIPDNFDSIAQLLINSNKNIDALELVNKDGVITHVYPLAGNEVLGLNIFKDSIGKDGAITTLERKDYFTAGPIYLNQGGSGFVGRRPLFNDDGFNGFVAAVIKLSTVINAVEIDSLDDPQFYYQLAKINPNKTEEVFYSSKDISKGEAINVSLTTSQGEWKLYVISNQPTSYSTIIIFSVLGFLLSLVCGILVWFLVRQPFRLNQLVLQKTKLLNESNNKLKTLVEQASDGIFLTSSTGVISDVNISGAKMLGYTINELIGINLKDIYDAEELKHNPIKFKELKAGHTILHERKMIRKDDSSFYGEINAKMTPNGDLLGILRDITERKELELIAEDNLQKFSKAFNSGFVGMVIKDDNKRFLDANSYFLDLIGYTLEEVKGKTISELGLLDLEEALKKNPAISAFGSSERVGKIELEFKTKKGEILHLITSMEHYEYQNKKYSLSTYINQTDRKKADLEIRQSEIKYRELTERISDAFIAIDRHWNYTYINARAAKILNIDPKILIGKNVWEEYPDFAKTEAYSFFHDAMKNQTYIKFEQYHPQFDSWIENKLYPSPEGITVYFRDVTKKKKADQENQKLIAIIENSPGFIGLTSLEGNSLYLNEAGKKLVGFSAEKDITETSIADFFPEEYGDDIINKHLTYLHKTGVWSMEVPFKNFKTNKIVPAEFSGFIIRDKISNEPIGIGCIAFDLTEHKRSQHEILDLQTKMDAAIRIGKIGYWDYDIETENANWSPRLYEIYNVKPGTTITIPLLEKLIHPDDVDLHRKVLKETIVENGTHSYTYRIFDNNGSIKYLHIEMEADFNEDNLPVKLRGTVVDITEQKEANNKILELQNKMDAAIRIGKIGYWDWNLENNLVEWSNEMFEIYGIPDKTSITLEEAIEFTHPDDSNVLAEVLSRKQDEDQTIPTIYKICLKDKTVKHILSFNENVYNNEGKPIKLHGTSMDITKSVLAEEALRENKEKFTKAFQTNLMGMIMLDSERKVIEANDVVYKLLGVTREGLIGNTIMESAVAVMENYDDNEREKLWKHFLTHGRVINQKFKINLKSGRKMSLSVSIESLFFNNKQNYLVNLIDDTKRKEAEEALELQNIQLKKTNSELDSFVYSASHELRAPLASVLGLINLILTEENKPSLVTKLNMMEKSIIRLDDFIKDIIEYSRNKHLKVNVETINFTNLIESSIESLWYLENTNKINIEISVNDKVSFVSDSKRISIVLNNFISNAIKYHDIEKKSPSIWLDVTTTKKEAIIIIKDNGLGIEEKEIDNIFNMFYRVSSRIMGSGIGLFIVKEVLTKLNGSMVVESKLGEGSMFTIKIPNESGRK</sequence>
<dbReference type="Pfam" id="PF13426">
    <property type="entry name" value="PAS_9"/>
    <property type="match status" value="4"/>
</dbReference>
<evidence type="ECO:0000256" key="1">
    <source>
        <dbReference type="ARBA" id="ARBA00000085"/>
    </source>
</evidence>
<evidence type="ECO:0000259" key="7">
    <source>
        <dbReference type="PROSITE" id="PS50109"/>
    </source>
</evidence>
<accession>A0A1H7X8N9</accession>
<evidence type="ECO:0000259" key="10">
    <source>
        <dbReference type="PROSITE" id="PS50839"/>
    </source>
</evidence>
<evidence type="ECO:0000259" key="9">
    <source>
        <dbReference type="PROSITE" id="PS50113"/>
    </source>
</evidence>
<dbReference type="InterPro" id="IPR006189">
    <property type="entry name" value="CHASE_dom"/>
</dbReference>
<dbReference type="Gene3D" id="1.10.287.130">
    <property type="match status" value="1"/>
</dbReference>
<dbReference type="SUPFAM" id="SSF47384">
    <property type="entry name" value="Homodimeric domain of signal transducing histidine kinase"/>
    <property type="match status" value="1"/>
</dbReference>
<dbReference type="PANTHER" id="PTHR43304">
    <property type="entry name" value="PHYTOCHROME-LIKE PROTEIN CPH1"/>
    <property type="match status" value="1"/>
</dbReference>
<dbReference type="PRINTS" id="PR00344">
    <property type="entry name" value="BCTRLSENSOR"/>
</dbReference>
<dbReference type="CDD" id="cd00075">
    <property type="entry name" value="HATPase"/>
    <property type="match status" value="1"/>
</dbReference>
<dbReference type="InterPro" id="IPR005467">
    <property type="entry name" value="His_kinase_dom"/>
</dbReference>
<gene>
    <name evidence="11" type="ORF">SAMN04488008_11438</name>
</gene>
<feature type="domain" description="PAS" evidence="8">
    <location>
        <begin position="1038"/>
        <end position="1118"/>
    </location>
</feature>
<dbReference type="SMART" id="SM00091">
    <property type="entry name" value="PAS"/>
    <property type="match status" value="7"/>
</dbReference>
<dbReference type="CDD" id="cd00130">
    <property type="entry name" value="PAS"/>
    <property type="match status" value="6"/>
</dbReference>
<dbReference type="Gene3D" id="3.30.450.20">
    <property type="entry name" value="PAS domain"/>
    <property type="match status" value="7"/>
</dbReference>
<evidence type="ECO:0000259" key="8">
    <source>
        <dbReference type="PROSITE" id="PS50112"/>
    </source>
</evidence>
<protein>
    <recommendedName>
        <fullName evidence="2">histidine kinase</fullName>
        <ecNumber evidence="2">2.7.13.3</ecNumber>
    </recommendedName>
</protein>
<dbReference type="InterPro" id="IPR004358">
    <property type="entry name" value="Sig_transdc_His_kin-like_C"/>
</dbReference>
<dbReference type="EC" id="2.7.13.3" evidence="2"/>
<dbReference type="SMART" id="SM00388">
    <property type="entry name" value="HisKA"/>
    <property type="match status" value="1"/>
</dbReference>
<dbReference type="PROSITE" id="PS50113">
    <property type="entry name" value="PAC"/>
    <property type="match status" value="1"/>
</dbReference>
<feature type="transmembrane region" description="Helical" evidence="6">
    <location>
        <begin position="254"/>
        <end position="276"/>
    </location>
</feature>
<keyword evidence="6" id="KW-0812">Transmembrane</keyword>
<dbReference type="InterPro" id="IPR000014">
    <property type="entry name" value="PAS"/>
</dbReference>
<dbReference type="STRING" id="228957.SAMN04488008_11438"/>
<organism evidence="11 12">
    <name type="scientific">Maribacter orientalis</name>
    <dbReference type="NCBI Taxonomy" id="228957"/>
    <lineage>
        <taxon>Bacteria</taxon>
        <taxon>Pseudomonadati</taxon>
        <taxon>Bacteroidota</taxon>
        <taxon>Flavobacteriia</taxon>
        <taxon>Flavobacteriales</taxon>
        <taxon>Flavobacteriaceae</taxon>
        <taxon>Maribacter</taxon>
    </lineage>
</organism>
<evidence type="ECO:0000256" key="3">
    <source>
        <dbReference type="ARBA" id="ARBA00022553"/>
    </source>
</evidence>
<dbReference type="InterPro" id="IPR003594">
    <property type="entry name" value="HATPase_dom"/>
</dbReference>
<name>A0A1H7X8N9_9FLAO</name>
<dbReference type="Gene3D" id="3.30.565.10">
    <property type="entry name" value="Histidine kinase-like ATPase, C-terminal domain"/>
    <property type="match status" value="1"/>
</dbReference>
<dbReference type="InterPro" id="IPR013656">
    <property type="entry name" value="PAS_4"/>
</dbReference>
<dbReference type="Pfam" id="PF00512">
    <property type="entry name" value="HisKA"/>
    <property type="match status" value="1"/>
</dbReference>
<dbReference type="Gene3D" id="2.10.70.100">
    <property type="match status" value="1"/>
</dbReference>
<dbReference type="Pfam" id="PF02518">
    <property type="entry name" value="HATPase_c"/>
    <property type="match status" value="1"/>
</dbReference>
<reference evidence="12" key="1">
    <citation type="submission" date="2016-10" db="EMBL/GenBank/DDBJ databases">
        <authorList>
            <person name="Varghese N."/>
            <person name="Submissions S."/>
        </authorList>
    </citation>
    <scope>NUCLEOTIDE SEQUENCE [LARGE SCALE GENOMIC DNA]</scope>
    <source>
        <strain evidence="12">DSM 16471</strain>
    </source>
</reference>
<dbReference type="InterPro" id="IPR013655">
    <property type="entry name" value="PAS_fold_3"/>
</dbReference>
<dbReference type="SMART" id="SM00086">
    <property type="entry name" value="PAC"/>
    <property type="match status" value="4"/>
</dbReference>
<dbReference type="GO" id="GO:0000155">
    <property type="term" value="F:phosphorelay sensor kinase activity"/>
    <property type="evidence" value="ECO:0007669"/>
    <property type="project" value="InterPro"/>
</dbReference>
<dbReference type="Pfam" id="PF08447">
    <property type="entry name" value="PAS_3"/>
    <property type="match status" value="2"/>
</dbReference>
<dbReference type="SUPFAM" id="SSF55785">
    <property type="entry name" value="PYP-like sensor domain (PAS domain)"/>
    <property type="match status" value="7"/>
</dbReference>
<keyword evidence="3" id="KW-0597">Phosphoprotein</keyword>
<keyword evidence="5" id="KW-0418">Kinase</keyword>
<feature type="domain" description="PAS" evidence="8">
    <location>
        <begin position="655"/>
        <end position="710"/>
    </location>
</feature>
<dbReference type="SMART" id="SM00387">
    <property type="entry name" value="HATPase_c"/>
    <property type="match status" value="1"/>
</dbReference>
<dbReference type="PROSITE" id="PS50112">
    <property type="entry name" value="PAS"/>
    <property type="match status" value="5"/>
</dbReference>
<feature type="domain" description="Histidine kinase" evidence="7">
    <location>
        <begin position="1183"/>
        <end position="1395"/>
    </location>
</feature>
<dbReference type="PROSITE" id="PS50839">
    <property type="entry name" value="CHASE"/>
    <property type="match status" value="1"/>
</dbReference>
<dbReference type="CDD" id="cd00082">
    <property type="entry name" value="HisKA"/>
    <property type="match status" value="1"/>
</dbReference>
<dbReference type="SUPFAM" id="SSF55874">
    <property type="entry name" value="ATPase domain of HSP90 chaperone/DNA topoisomerase II/histidine kinase"/>
    <property type="match status" value="1"/>
</dbReference>
<dbReference type="InterPro" id="IPR001610">
    <property type="entry name" value="PAC"/>
</dbReference>
<dbReference type="InterPro" id="IPR003661">
    <property type="entry name" value="HisK_dim/P_dom"/>
</dbReference>
<keyword evidence="6" id="KW-0472">Membrane</keyword>
<keyword evidence="6" id="KW-1133">Transmembrane helix</keyword>
<dbReference type="InterPro" id="IPR035965">
    <property type="entry name" value="PAS-like_dom_sf"/>
</dbReference>
<evidence type="ECO:0000256" key="2">
    <source>
        <dbReference type="ARBA" id="ARBA00012438"/>
    </source>
</evidence>
<dbReference type="PROSITE" id="PS50109">
    <property type="entry name" value="HIS_KIN"/>
    <property type="match status" value="1"/>
</dbReference>
<dbReference type="PANTHER" id="PTHR43304:SF1">
    <property type="entry name" value="PAC DOMAIN-CONTAINING PROTEIN"/>
    <property type="match status" value="1"/>
</dbReference>
<evidence type="ECO:0000256" key="4">
    <source>
        <dbReference type="ARBA" id="ARBA00022679"/>
    </source>
</evidence>
<comment type="catalytic activity">
    <reaction evidence="1">
        <text>ATP + protein L-histidine = ADP + protein N-phospho-L-histidine.</text>
        <dbReference type="EC" id="2.7.13.3"/>
    </reaction>
</comment>
<feature type="domain" description="CHASE" evidence="10">
    <location>
        <begin position="110"/>
        <end position="242"/>
    </location>
</feature>
<feature type="domain" description="PAS" evidence="8">
    <location>
        <begin position="416"/>
        <end position="471"/>
    </location>
</feature>
<dbReference type="SMART" id="SM01079">
    <property type="entry name" value="CHASE"/>
    <property type="match status" value="1"/>
</dbReference>
<feature type="domain" description="PAS" evidence="8">
    <location>
        <begin position="542"/>
        <end position="612"/>
    </location>
</feature>
<dbReference type="RefSeq" id="WP_091627598.1">
    <property type="nucleotide sequence ID" value="NZ_FNZN01000014.1"/>
</dbReference>
<keyword evidence="4" id="KW-0808">Transferase</keyword>
<dbReference type="OrthoDB" id="9811889at2"/>
<feature type="domain" description="PAC" evidence="9">
    <location>
        <begin position="858"/>
        <end position="910"/>
    </location>
</feature>
<dbReference type="InterPro" id="IPR052162">
    <property type="entry name" value="Sensor_kinase/Photoreceptor"/>
</dbReference>
<dbReference type="InterPro" id="IPR000700">
    <property type="entry name" value="PAS-assoc_C"/>
</dbReference>
<proteinExistence type="predicted"/>
<dbReference type="Proteomes" id="UP000198990">
    <property type="component" value="Unassembled WGS sequence"/>
</dbReference>
<evidence type="ECO:0000313" key="11">
    <source>
        <dbReference type="EMBL" id="SEM29994.1"/>
    </source>
</evidence>